<gene>
    <name evidence="1" type="ORF">ITX44_34080</name>
</gene>
<dbReference type="Proteomes" id="UP000749040">
    <property type="component" value="Unassembled WGS sequence"/>
</dbReference>
<reference evidence="1 2" key="1">
    <citation type="submission" date="2021-01" db="EMBL/GenBank/DDBJ databases">
        <title>Streptomyces acididurans sp. nov., isolated from a peat swamp forest soil.</title>
        <authorList>
            <person name="Chantavorakit T."/>
            <person name="Duangmal K."/>
        </authorList>
    </citation>
    <scope>NUCLEOTIDE SEQUENCE [LARGE SCALE GENOMIC DNA]</scope>
    <source>
        <strain evidence="1 2">KK5PA1</strain>
    </source>
</reference>
<protein>
    <submittedName>
        <fullName evidence="1">Uncharacterized protein</fullName>
    </submittedName>
</protein>
<keyword evidence="2" id="KW-1185">Reference proteome</keyword>
<evidence type="ECO:0000313" key="2">
    <source>
        <dbReference type="Proteomes" id="UP000749040"/>
    </source>
</evidence>
<proteinExistence type="predicted"/>
<sequence>MGTPPDSFEDASTLAYRQWQQRLFDSLETDFSPYDPSEDVQNWLRAVHRDNGDLPVDHLAPLVLARRARIATAVTAAIRAAFMADGRRDLAVPVLLEPPSPELTMGRVQVGDQEIQGLDPQDIAVQAGDGFQTYVADVRALIWPVCRTHNNGAHPRIISATAVWQCPATGHVIGSIDPAARNR</sequence>
<name>A0ABS2U1L3_9ACTN</name>
<comment type="caution">
    <text evidence="1">The sequence shown here is derived from an EMBL/GenBank/DDBJ whole genome shotgun (WGS) entry which is preliminary data.</text>
</comment>
<accession>A0ABS2U1L3</accession>
<evidence type="ECO:0000313" key="1">
    <source>
        <dbReference type="EMBL" id="MBM9509492.1"/>
    </source>
</evidence>
<dbReference type="RefSeq" id="WP_205362666.1">
    <property type="nucleotide sequence ID" value="NZ_JADKYB010000026.1"/>
</dbReference>
<dbReference type="EMBL" id="JADKYB010000026">
    <property type="protein sequence ID" value="MBM9509492.1"/>
    <property type="molecule type" value="Genomic_DNA"/>
</dbReference>
<organism evidence="1 2">
    <name type="scientific">Actinacidiphila acididurans</name>
    <dbReference type="NCBI Taxonomy" id="2784346"/>
    <lineage>
        <taxon>Bacteria</taxon>
        <taxon>Bacillati</taxon>
        <taxon>Actinomycetota</taxon>
        <taxon>Actinomycetes</taxon>
        <taxon>Kitasatosporales</taxon>
        <taxon>Streptomycetaceae</taxon>
        <taxon>Actinacidiphila</taxon>
    </lineage>
</organism>